<gene>
    <name evidence="1" type="ORF">D8S85_21120</name>
</gene>
<dbReference type="EMBL" id="CP032819">
    <property type="protein sequence ID" value="AZS31802.1"/>
    <property type="molecule type" value="Genomic_DNA"/>
</dbReference>
<dbReference type="KEGG" id="buy:D8S85_21120"/>
<sequence length="129" mass="14963">MINKKLFYDLEWHDAKISRMVVNKEDRDNNGIFDIYVMWPNLEHSIVRFTDVHLLKLAMWMGVSDPATISGADLVNVDEDEDVKSVYKYWKSMGGFKLSERTLSGVEIETFSTQETIKIVAQNMELIDL</sequence>
<reference evidence="1 2" key="1">
    <citation type="submission" date="2018-10" db="EMBL/GenBank/DDBJ databases">
        <title>Butyricimonas faecalis sp. nov., isolated from human faeces and emended description of the genus Butyricimonas.</title>
        <authorList>
            <person name="Le Roy T."/>
            <person name="Van der Smissen P."/>
            <person name="Paquot A."/>
            <person name="Delzenne N."/>
            <person name="Muccioli G."/>
            <person name="Collet J.-F."/>
            <person name="Cani P.D."/>
        </authorList>
    </citation>
    <scope>NUCLEOTIDE SEQUENCE [LARGE SCALE GENOMIC DNA]</scope>
    <source>
        <strain evidence="1 2">H184</strain>
    </source>
</reference>
<dbReference type="Proteomes" id="UP000270673">
    <property type="component" value="Chromosome"/>
</dbReference>
<dbReference type="AlphaFoldDB" id="A0A3Q9IU39"/>
<keyword evidence="2" id="KW-1185">Reference proteome</keyword>
<accession>A0A3Q9IU39</accession>
<proteinExistence type="predicted"/>
<evidence type="ECO:0000313" key="1">
    <source>
        <dbReference type="EMBL" id="AZS31802.1"/>
    </source>
</evidence>
<evidence type="ECO:0000313" key="2">
    <source>
        <dbReference type="Proteomes" id="UP000270673"/>
    </source>
</evidence>
<name>A0A3Q9IU39_9BACT</name>
<dbReference type="OrthoDB" id="677693at2"/>
<dbReference type="RefSeq" id="WP_106624225.1">
    <property type="nucleotide sequence ID" value="NZ_CP032819.1"/>
</dbReference>
<organism evidence="1 2">
    <name type="scientific">Butyricimonas faecalis</name>
    <dbReference type="NCBI Taxonomy" id="2093856"/>
    <lineage>
        <taxon>Bacteria</taxon>
        <taxon>Pseudomonadati</taxon>
        <taxon>Bacteroidota</taxon>
        <taxon>Bacteroidia</taxon>
        <taxon>Bacteroidales</taxon>
        <taxon>Odoribacteraceae</taxon>
        <taxon>Butyricimonas</taxon>
    </lineage>
</organism>
<protein>
    <submittedName>
        <fullName evidence="1">Uncharacterized protein</fullName>
    </submittedName>
</protein>